<dbReference type="InParanoid" id="D7G139"/>
<dbReference type="GO" id="GO:0005737">
    <property type="term" value="C:cytoplasm"/>
    <property type="evidence" value="ECO:0007669"/>
    <property type="project" value="TreeGrafter"/>
</dbReference>
<evidence type="ECO:0000256" key="4">
    <source>
        <dbReference type="ARBA" id="ARBA00022737"/>
    </source>
</evidence>
<feature type="region of interest" description="Disordered" evidence="8">
    <location>
        <begin position="230"/>
        <end position="296"/>
    </location>
</feature>
<feature type="region of interest" description="Disordered" evidence="8">
    <location>
        <begin position="132"/>
        <end position="157"/>
    </location>
</feature>
<comment type="similarity">
    <text evidence="2">Belongs to the ZC3H14 family.</text>
</comment>
<feature type="compositionally biased region" description="Low complexity" evidence="8">
    <location>
        <begin position="267"/>
        <end position="278"/>
    </location>
</feature>
<feature type="region of interest" description="Disordered" evidence="8">
    <location>
        <begin position="319"/>
        <end position="359"/>
    </location>
</feature>
<accession>D7G139</accession>
<dbReference type="GO" id="GO:0008143">
    <property type="term" value="F:poly(A) binding"/>
    <property type="evidence" value="ECO:0007669"/>
    <property type="project" value="InterPro"/>
</dbReference>
<keyword evidence="3" id="KW-0479">Metal-binding</keyword>
<dbReference type="InterPro" id="IPR040366">
    <property type="entry name" value="Nab2/ZC3H14"/>
</dbReference>
<dbReference type="EMBL" id="FN649743">
    <property type="protein sequence ID" value="CBJ33149.1"/>
    <property type="molecule type" value="Genomic_DNA"/>
</dbReference>
<protein>
    <recommendedName>
        <fullName evidence="11">C3H1-type domain-containing protein</fullName>
    </recommendedName>
</protein>
<keyword evidence="7" id="KW-0539">Nucleus</keyword>
<evidence type="ECO:0000256" key="5">
    <source>
        <dbReference type="ARBA" id="ARBA00022771"/>
    </source>
</evidence>
<dbReference type="GO" id="GO:0043488">
    <property type="term" value="P:regulation of mRNA stability"/>
    <property type="evidence" value="ECO:0007669"/>
    <property type="project" value="InterPro"/>
</dbReference>
<dbReference type="Proteomes" id="UP000002630">
    <property type="component" value="Linkage Group LG18"/>
</dbReference>
<dbReference type="GO" id="GO:0005634">
    <property type="term" value="C:nucleus"/>
    <property type="evidence" value="ECO:0007669"/>
    <property type="project" value="UniProtKB-SubCell"/>
</dbReference>
<evidence type="ECO:0000256" key="7">
    <source>
        <dbReference type="ARBA" id="ARBA00023242"/>
    </source>
</evidence>
<feature type="region of interest" description="Disordered" evidence="8">
    <location>
        <begin position="49"/>
        <end position="104"/>
    </location>
</feature>
<feature type="compositionally biased region" description="Gly residues" evidence="8">
    <location>
        <begin position="332"/>
        <end position="354"/>
    </location>
</feature>
<dbReference type="AlphaFoldDB" id="D7G139"/>
<dbReference type="PANTHER" id="PTHR14738">
    <property type="entry name" value="ZINC FINGER CCCH DOMAIN-CONTAINING PROTEIN 14"/>
    <property type="match status" value="1"/>
</dbReference>
<dbReference type="GO" id="GO:0008270">
    <property type="term" value="F:zinc ion binding"/>
    <property type="evidence" value="ECO:0007669"/>
    <property type="project" value="UniProtKB-KW"/>
</dbReference>
<evidence type="ECO:0000256" key="6">
    <source>
        <dbReference type="ARBA" id="ARBA00022833"/>
    </source>
</evidence>
<keyword evidence="10" id="KW-1185">Reference proteome</keyword>
<feature type="compositionally biased region" description="Low complexity" evidence="8">
    <location>
        <begin position="74"/>
        <end position="83"/>
    </location>
</feature>
<gene>
    <name evidence="9" type="ORF">Esi_0433_0005</name>
</gene>
<dbReference type="PANTHER" id="PTHR14738:SF29">
    <property type="entry name" value="ZINC FINGER CCCH DOMAIN-CONTAINING PROTEIN 14"/>
    <property type="match status" value="1"/>
</dbReference>
<evidence type="ECO:0000256" key="8">
    <source>
        <dbReference type="SAM" id="MobiDB-lite"/>
    </source>
</evidence>
<evidence type="ECO:0008006" key="11">
    <source>
        <dbReference type="Google" id="ProtNLM"/>
    </source>
</evidence>
<dbReference type="Pfam" id="PF14608">
    <property type="entry name" value="zf-CCCH_2"/>
    <property type="match status" value="3"/>
</dbReference>
<dbReference type="OrthoDB" id="438553at2759"/>
<name>D7G139_ECTSI</name>
<evidence type="ECO:0000313" key="9">
    <source>
        <dbReference type="EMBL" id="CBJ33149.1"/>
    </source>
</evidence>
<evidence type="ECO:0000256" key="2">
    <source>
        <dbReference type="ARBA" id="ARBA00008423"/>
    </source>
</evidence>
<feature type="compositionally biased region" description="Gly residues" evidence="8">
    <location>
        <begin position="283"/>
        <end position="296"/>
    </location>
</feature>
<evidence type="ECO:0000313" key="10">
    <source>
        <dbReference type="Proteomes" id="UP000002630"/>
    </source>
</evidence>
<evidence type="ECO:0000256" key="3">
    <source>
        <dbReference type="ARBA" id="ARBA00022723"/>
    </source>
</evidence>
<proteinExistence type="inferred from homology"/>
<feature type="compositionally biased region" description="Gly residues" evidence="8">
    <location>
        <begin position="57"/>
        <end position="73"/>
    </location>
</feature>
<organism evidence="9 10">
    <name type="scientific">Ectocarpus siliculosus</name>
    <name type="common">Brown alga</name>
    <name type="synonym">Conferva siliculosa</name>
    <dbReference type="NCBI Taxonomy" id="2880"/>
    <lineage>
        <taxon>Eukaryota</taxon>
        <taxon>Sar</taxon>
        <taxon>Stramenopiles</taxon>
        <taxon>Ochrophyta</taxon>
        <taxon>PX clade</taxon>
        <taxon>Phaeophyceae</taxon>
        <taxon>Ectocarpales</taxon>
        <taxon>Ectocarpaceae</taxon>
        <taxon>Ectocarpus</taxon>
    </lineage>
</organism>
<evidence type="ECO:0000256" key="1">
    <source>
        <dbReference type="ARBA" id="ARBA00004123"/>
    </source>
</evidence>
<reference evidence="9 10" key="1">
    <citation type="journal article" date="2010" name="Nature">
        <title>The Ectocarpus genome and the independent evolution of multicellularity in brown algae.</title>
        <authorList>
            <person name="Cock J.M."/>
            <person name="Sterck L."/>
            <person name="Rouze P."/>
            <person name="Scornet D."/>
            <person name="Allen A.E."/>
            <person name="Amoutzias G."/>
            <person name="Anthouard V."/>
            <person name="Artiguenave F."/>
            <person name="Aury J.M."/>
            <person name="Badger J.H."/>
            <person name="Beszteri B."/>
            <person name="Billiau K."/>
            <person name="Bonnet E."/>
            <person name="Bothwell J.H."/>
            <person name="Bowler C."/>
            <person name="Boyen C."/>
            <person name="Brownlee C."/>
            <person name="Carrano C.J."/>
            <person name="Charrier B."/>
            <person name="Cho G.Y."/>
            <person name="Coelho S.M."/>
            <person name="Collen J."/>
            <person name="Corre E."/>
            <person name="Da Silva C."/>
            <person name="Delage L."/>
            <person name="Delaroque N."/>
            <person name="Dittami S.M."/>
            <person name="Doulbeau S."/>
            <person name="Elias M."/>
            <person name="Farnham G."/>
            <person name="Gachon C.M."/>
            <person name="Gschloessl B."/>
            <person name="Heesch S."/>
            <person name="Jabbari K."/>
            <person name="Jubin C."/>
            <person name="Kawai H."/>
            <person name="Kimura K."/>
            <person name="Kloareg B."/>
            <person name="Kupper F.C."/>
            <person name="Lang D."/>
            <person name="Le Bail A."/>
            <person name="Leblanc C."/>
            <person name="Lerouge P."/>
            <person name="Lohr M."/>
            <person name="Lopez P.J."/>
            <person name="Martens C."/>
            <person name="Maumus F."/>
            <person name="Michel G."/>
            <person name="Miranda-Saavedra D."/>
            <person name="Morales J."/>
            <person name="Moreau H."/>
            <person name="Motomura T."/>
            <person name="Nagasato C."/>
            <person name="Napoli C.A."/>
            <person name="Nelson D.R."/>
            <person name="Nyvall-Collen P."/>
            <person name="Peters A.F."/>
            <person name="Pommier C."/>
            <person name="Potin P."/>
            <person name="Poulain J."/>
            <person name="Quesneville H."/>
            <person name="Read B."/>
            <person name="Rensing S.A."/>
            <person name="Ritter A."/>
            <person name="Rousvoal S."/>
            <person name="Samanta M."/>
            <person name="Samson G."/>
            <person name="Schroeder D.C."/>
            <person name="Segurens B."/>
            <person name="Strittmatter M."/>
            <person name="Tonon T."/>
            <person name="Tregear J.W."/>
            <person name="Valentin K."/>
            <person name="von Dassow P."/>
            <person name="Yamagishi T."/>
            <person name="Van de Peer Y."/>
            <person name="Wincker P."/>
        </authorList>
    </citation>
    <scope>NUCLEOTIDE SEQUENCE [LARGE SCALE GENOMIC DNA]</scope>
    <source>
        <strain evidence="10">Ec32 / CCAP1310/4</strain>
    </source>
</reference>
<dbReference type="EMBL" id="FN648634">
    <property type="protein sequence ID" value="CBJ33149.1"/>
    <property type="molecule type" value="Genomic_DNA"/>
</dbReference>
<feature type="compositionally biased region" description="Gly residues" evidence="8">
    <location>
        <begin position="133"/>
        <end position="145"/>
    </location>
</feature>
<sequence>MNGRGPMPCRFGVDCHRKDCWYAHPAGRSIDAGGGGGAGAGSSSYGAMPNGSNGASGPPGGAVGGGGGGGGARPGMVPGGMMPHASPRQAGGGGRGGRGGGGGGGGNNECRYGFQCKREDCHFSHPFGRAIDGDGGGGGGGGGGRRPALNRGTSNNSAVSVTRGMSELSFGSYPPANATDDEQDLRDTWFPKARDCTCCKGFVYGCTADICDSMGQCTCSIEEADLDGSSDVASNISRTDSPHLGMASNGSPMGPGEGWTQPPQPPTEAALAAAAAAAPPAPAGGGGGRPSAGRGAGGGPECRYGTGCKRANCSFGHPRGRKMDSDGVTFGDFGGGGSSSGGGGGGGGGGGRGAGARSTAQQDLMDTWYPDCRECSCCKSLVR</sequence>
<keyword evidence="6" id="KW-0862">Zinc</keyword>
<keyword evidence="5" id="KW-0863">Zinc-finger</keyword>
<comment type="subcellular location">
    <subcellularLocation>
        <location evidence="1">Nucleus</location>
    </subcellularLocation>
</comment>
<feature type="compositionally biased region" description="Gly residues" evidence="8">
    <location>
        <begin position="90"/>
        <end position="104"/>
    </location>
</feature>
<keyword evidence="4" id="KW-0677">Repeat</keyword>